<gene>
    <name evidence="1" type="ORF">N8M53_06025</name>
</gene>
<evidence type="ECO:0000313" key="2">
    <source>
        <dbReference type="Proteomes" id="UP001164748"/>
    </source>
</evidence>
<dbReference type="PROSITE" id="PS51257">
    <property type="entry name" value="PROKAR_LIPOPROTEIN"/>
    <property type="match status" value="1"/>
</dbReference>
<proteinExistence type="predicted"/>
<accession>A0AA47LSC4</accession>
<dbReference type="AlphaFoldDB" id="A0AA47LSC4"/>
<dbReference type="EMBL" id="CP114588">
    <property type="protein sequence ID" value="WBA09750.1"/>
    <property type="molecule type" value="Genomic_DNA"/>
</dbReference>
<dbReference type="RefSeq" id="WP_269579853.1">
    <property type="nucleotide sequence ID" value="NZ_CP114588.1"/>
</dbReference>
<name>A0AA47LSC4_9GAMM</name>
<dbReference type="Proteomes" id="UP001164748">
    <property type="component" value="Chromosome"/>
</dbReference>
<reference evidence="1" key="1">
    <citation type="submission" date="2022-09" db="EMBL/GenBank/DDBJ databases">
        <authorList>
            <person name="Li Z.-J."/>
        </authorList>
    </citation>
    <scope>NUCLEOTIDE SEQUENCE</scope>
    <source>
        <strain evidence="1">TGB11</strain>
    </source>
</reference>
<evidence type="ECO:0000313" key="1">
    <source>
        <dbReference type="EMBL" id="WBA09750.1"/>
    </source>
</evidence>
<protein>
    <submittedName>
        <fullName evidence="1">Uncharacterized protein</fullName>
    </submittedName>
</protein>
<organism evidence="1 2">
    <name type="scientific">Salinivibrio kushneri</name>
    <dbReference type="NCBI Taxonomy" id="1908198"/>
    <lineage>
        <taxon>Bacteria</taxon>
        <taxon>Pseudomonadati</taxon>
        <taxon>Pseudomonadota</taxon>
        <taxon>Gammaproteobacteria</taxon>
        <taxon>Vibrionales</taxon>
        <taxon>Vibrionaceae</taxon>
        <taxon>Salinivibrio</taxon>
    </lineage>
</organism>
<sequence>MIRIMAAVCLSMLLVGCSLPKMSDLWRNYSTIGLNEALRGAQQDLVHCRYEKTLDTAQRYTVIGTAREKTRAFELMGIVYSEQKNSAEFDHTLQRFLFSEPGRTMTASQVQMQWRQAQIDIEHQREAVLSQTHCLQSTDSPKTGPLK</sequence>